<dbReference type="CDD" id="cd10447">
    <property type="entry name" value="GIY-YIG_unchar_2"/>
    <property type="match status" value="1"/>
</dbReference>
<proteinExistence type="predicted"/>
<dbReference type="Pfam" id="PF14267">
    <property type="entry name" value="DUF4357"/>
    <property type="match status" value="1"/>
</dbReference>
<dbReference type="InterPro" id="IPR025579">
    <property type="entry name" value="DUF4357"/>
</dbReference>
<dbReference type="EMBL" id="LT906454">
    <property type="protein sequence ID" value="SNV32105.1"/>
    <property type="molecule type" value="Genomic_DNA"/>
</dbReference>
<sequence length="214" mass="24181">MRVQEHTRDAHADYFNDVIILTTQNNSFGPTEISYLENRFTQLAKEVRRYKVKNGNDTNPGNVTEEKQSELDEVVANTITIIGTLGYRLFVPMIQNNNIEVQQDDAQQFLNLKRRSKKSQRELSAKCKQTSEGFVVLKGSMVDEIDSSTIPGSIKELRNELKQSGIIKDGILLENQLFNSPSYASAFVLGMSTNGRMDWKDSSGRTLKEIADLL</sequence>
<protein>
    <recommendedName>
        <fullName evidence="1">DUF4357 domain-containing protein</fullName>
    </recommendedName>
</protein>
<dbReference type="KEGG" id="saco:SAME_00111"/>
<evidence type="ECO:0000259" key="1">
    <source>
        <dbReference type="Pfam" id="PF14267"/>
    </source>
</evidence>
<dbReference type="AlphaFoldDB" id="A0A239WBX7"/>
<gene>
    <name evidence="2" type="ORF">SAMEA4504048_00111</name>
</gene>
<accession>A0A239WBX7</accession>
<reference evidence="2 3" key="1">
    <citation type="submission" date="2017-06" db="EMBL/GenBank/DDBJ databases">
        <authorList>
            <consortium name="Pathogen Informatics"/>
        </authorList>
    </citation>
    <scope>NUCLEOTIDE SEQUENCE [LARGE SCALE GENOMIC DNA]</scope>
    <source>
        <strain evidence="2 3">NCTC11291</strain>
    </source>
</reference>
<organism evidence="2 3">
    <name type="scientific">Streptococcus acidominimus</name>
    <dbReference type="NCBI Taxonomy" id="1326"/>
    <lineage>
        <taxon>Bacteria</taxon>
        <taxon>Bacillati</taxon>
        <taxon>Bacillota</taxon>
        <taxon>Bacilli</taxon>
        <taxon>Lactobacillales</taxon>
        <taxon>Streptococcaceae</taxon>
        <taxon>Streptococcus</taxon>
    </lineage>
</organism>
<name>A0A239WBX7_STRAI</name>
<evidence type="ECO:0000313" key="3">
    <source>
        <dbReference type="Proteomes" id="UP000215144"/>
    </source>
</evidence>
<feature type="domain" description="DUF4357" evidence="1">
    <location>
        <begin position="158"/>
        <end position="207"/>
    </location>
</feature>
<dbReference type="Proteomes" id="UP000215144">
    <property type="component" value="Chromosome 1"/>
</dbReference>
<evidence type="ECO:0000313" key="2">
    <source>
        <dbReference type="EMBL" id="SNV32105.1"/>
    </source>
</evidence>